<dbReference type="Proteomes" id="UP000030765">
    <property type="component" value="Unassembled WGS sequence"/>
</dbReference>
<gene>
    <name evidence="2" type="ORF">ZHAS_00015970</name>
</gene>
<evidence type="ECO:0000256" key="1">
    <source>
        <dbReference type="SAM" id="Phobius"/>
    </source>
</evidence>
<evidence type="ECO:0000313" key="3">
    <source>
        <dbReference type="EnsemblMetazoa" id="ASIC015970-PA"/>
    </source>
</evidence>
<accession>A0A084WCG7</accession>
<reference evidence="2 4" key="1">
    <citation type="journal article" date="2014" name="BMC Genomics">
        <title>Genome sequence of Anopheles sinensis provides insight into genetics basis of mosquito competence for malaria parasites.</title>
        <authorList>
            <person name="Zhou D."/>
            <person name="Zhang D."/>
            <person name="Ding G."/>
            <person name="Shi L."/>
            <person name="Hou Q."/>
            <person name="Ye Y."/>
            <person name="Xu Y."/>
            <person name="Zhou H."/>
            <person name="Xiong C."/>
            <person name="Li S."/>
            <person name="Yu J."/>
            <person name="Hong S."/>
            <person name="Yu X."/>
            <person name="Zou P."/>
            <person name="Chen C."/>
            <person name="Chang X."/>
            <person name="Wang W."/>
            <person name="Lv Y."/>
            <person name="Sun Y."/>
            <person name="Ma L."/>
            <person name="Shen B."/>
            <person name="Zhu C."/>
        </authorList>
    </citation>
    <scope>NUCLEOTIDE SEQUENCE [LARGE SCALE GENOMIC DNA]</scope>
</reference>
<evidence type="ECO:0000313" key="4">
    <source>
        <dbReference type="Proteomes" id="UP000030765"/>
    </source>
</evidence>
<dbReference type="EMBL" id="KE525335">
    <property type="protein sequence ID" value="KFB47911.1"/>
    <property type="molecule type" value="Genomic_DNA"/>
</dbReference>
<sequence>MHVDAGHGKCYPCCWMLLISPGSVRTRNTTTTNHASRSTQRRRIDCLAAAIVPSRFISFLHIILKPNLPLFNARSNQPTPMPVTRRLRLFCCRLPRPKLDGIKIRSLAVFGLGPACSSVHCDYMLHFDLSAAKRAGCMRRESIGFCGFLHDHKGPRTGGGEEGKQNQSVAFIFFLVVLCVSLSWMLSTCLHPVDGEE</sequence>
<proteinExistence type="predicted"/>
<name>A0A084WCG7_ANOSI</name>
<dbReference type="AlphaFoldDB" id="A0A084WCG7"/>
<feature type="transmembrane region" description="Helical" evidence="1">
    <location>
        <begin position="169"/>
        <end position="190"/>
    </location>
</feature>
<keyword evidence="4" id="KW-1185">Reference proteome</keyword>
<evidence type="ECO:0000313" key="2">
    <source>
        <dbReference type="EMBL" id="KFB47911.1"/>
    </source>
</evidence>
<keyword evidence="1" id="KW-1133">Transmembrane helix</keyword>
<reference evidence="3" key="2">
    <citation type="submission" date="2020-05" db="UniProtKB">
        <authorList>
            <consortium name="EnsemblMetazoa"/>
        </authorList>
    </citation>
    <scope>IDENTIFICATION</scope>
</reference>
<dbReference type="EnsemblMetazoa" id="ASIC015970-RA">
    <property type="protein sequence ID" value="ASIC015970-PA"/>
    <property type="gene ID" value="ASIC015970"/>
</dbReference>
<organism evidence="2">
    <name type="scientific">Anopheles sinensis</name>
    <name type="common">Mosquito</name>
    <dbReference type="NCBI Taxonomy" id="74873"/>
    <lineage>
        <taxon>Eukaryota</taxon>
        <taxon>Metazoa</taxon>
        <taxon>Ecdysozoa</taxon>
        <taxon>Arthropoda</taxon>
        <taxon>Hexapoda</taxon>
        <taxon>Insecta</taxon>
        <taxon>Pterygota</taxon>
        <taxon>Neoptera</taxon>
        <taxon>Endopterygota</taxon>
        <taxon>Diptera</taxon>
        <taxon>Nematocera</taxon>
        <taxon>Culicoidea</taxon>
        <taxon>Culicidae</taxon>
        <taxon>Anophelinae</taxon>
        <taxon>Anopheles</taxon>
    </lineage>
</organism>
<dbReference type="EMBL" id="ATLV01022667">
    <property type="status" value="NOT_ANNOTATED_CDS"/>
    <property type="molecule type" value="Genomic_DNA"/>
</dbReference>
<protein>
    <submittedName>
        <fullName evidence="2 3">Uncharacterized protein</fullName>
    </submittedName>
</protein>
<keyword evidence="1" id="KW-0812">Transmembrane</keyword>
<dbReference type="VEuPathDB" id="VectorBase:ASIC015970"/>
<keyword evidence="1" id="KW-0472">Membrane</keyword>